<organism evidence="5 6">
    <name type="scientific">Candidatus Aeolococcus gillhamiae</name>
    <dbReference type="NCBI Taxonomy" id="3127015"/>
    <lineage>
        <taxon>Bacteria</taxon>
        <taxon>Bacillati</taxon>
        <taxon>Candidatus Dormiibacterota</taxon>
        <taxon>Candidatus Dormibacteria</taxon>
        <taxon>Candidatus Aeolococcales</taxon>
        <taxon>Candidatus Aeolococcaceae</taxon>
        <taxon>Candidatus Aeolococcus</taxon>
    </lineage>
</organism>
<dbReference type="InterPro" id="IPR029063">
    <property type="entry name" value="SAM-dependent_MTases_sf"/>
</dbReference>
<dbReference type="AlphaFoldDB" id="A0A934K097"/>
<feature type="domain" description="Methyltransferase" evidence="4">
    <location>
        <begin position="39"/>
        <end position="133"/>
    </location>
</feature>
<dbReference type="GO" id="GO:0008168">
    <property type="term" value="F:methyltransferase activity"/>
    <property type="evidence" value="ECO:0007669"/>
    <property type="project" value="UniProtKB-KW"/>
</dbReference>
<dbReference type="GO" id="GO:0032259">
    <property type="term" value="P:methylation"/>
    <property type="evidence" value="ECO:0007669"/>
    <property type="project" value="UniProtKB-KW"/>
</dbReference>
<dbReference type="EMBL" id="JAEKNS010000037">
    <property type="protein sequence ID" value="MBJ7593746.1"/>
    <property type="molecule type" value="Genomic_DNA"/>
</dbReference>
<evidence type="ECO:0000256" key="3">
    <source>
        <dbReference type="ARBA" id="ARBA00022691"/>
    </source>
</evidence>
<keyword evidence="3" id="KW-0949">S-adenosyl-L-methionine</keyword>
<comment type="caution">
    <text evidence="5">The sequence shown here is derived from an EMBL/GenBank/DDBJ whole genome shotgun (WGS) entry which is preliminary data.</text>
</comment>
<sequence>MPVGFRLLYRLGITPWEHETPTQVKEAAVSAAASPGRALDVGCGTGRDAVFLAENGWTVTGVDAVPRALDTARRRSQAANVEVRWVAGDVTHMQQLDIGDGHDLVLDLGCFHGLSDHGRVLCANGITSVAAPGALLLMMAFQPGRRGPLPRGISEQELANHFGSAWTLQSATVDEGMKLPGPLRNAKPTWYTLRKQAA</sequence>
<evidence type="ECO:0000313" key="6">
    <source>
        <dbReference type="Proteomes" id="UP000606991"/>
    </source>
</evidence>
<dbReference type="RefSeq" id="WP_337309316.1">
    <property type="nucleotide sequence ID" value="NZ_JAEKNS010000037.1"/>
</dbReference>
<accession>A0A934K097</accession>
<dbReference type="Pfam" id="PF13649">
    <property type="entry name" value="Methyltransf_25"/>
    <property type="match status" value="1"/>
</dbReference>
<keyword evidence="2" id="KW-0808">Transferase</keyword>
<dbReference type="Proteomes" id="UP000606991">
    <property type="component" value="Unassembled WGS sequence"/>
</dbReference>
<reference evidence="5 6" key="1">
    <citation type="submission" date="2020-10" db="EMBL/GenBank/DDBJ databases">
        <title>Ca. Dormibacterota MAGs.</title>
        <authorList>
            <person name="Montgomery K."/>
        </authorList>
    </citation>
    <scope>NUCLEOTIDE SEQUENCE [LARGE SCALE GENOMIC DNA]</scope>
    <source>
        <strain evidence="5">SC8812_S17_18</strain>
    </source>
</reference>
<name>A0A934K097_9BACT</name>
<dbReference type="InterPro" id="IPR041698">
    <property type="entry name" value="Methyltransf_25"/>
</dbReference>
<dbReference type="CDD" id="cd02440">
    <property type="entry name" value="AdoMet_MTases"/>
    <property type="match status" value="1"/>
</dbReference>
<dbReference type="SUPFAM" id="SSF53335">
    <property type="entry name" value="S-adenosyl-L-methionine-dependent methyltransferases"/>
    <property type="match status" value="1"/>
</dbReference>
<keyword evidence="1 5" id="KW-0489">Methyltransferase</keyword>
<protein>
    <submittedName>
        <fullName evidence="5">Class I SAM-dependent methyltransferase</fullName>
    </submittedName>
</protein>
<proteinExistence type="predicted"/>
<evidence type="ECO:0000259" key="4">
    <source>
        <dbReference type="Pfam" id="PF13649"/>
    </source>
</evidence>
<evidence type="ECO:0000313" key="5">
    <source>
        <dbReference type="EMBL" id="MBJ7593746.1"/>
    </source>
</evidence>
<evidence type="ECO:0000256" key="2">
    <source>
        <dbReference type="ARBA" id="ARBA00022679"/>
    </source>
</evidence>
<dbReference type="PANTHER" id="PTHR43464:SF19">
    <property type="entry name" value="UBIQUINONE BIOSYNTHESIS O-METHYLTRANSFERASE, MITOCHONDRIAL"/>
    <property type="match status" value="1"/>
</dbReference>
<gene>
    <name evidence="5" type="ORF">JF886_02610</name>
</gene>
<dbReference type="PANTHER" id="PTHR43464">
    <property type="entry name" value="METHYLTRANSFERASE"/>
    <property type="match status" value="1"/>
</dbReference>
<evidence type="ECO:0000256" key="1">
    <source>
        <dbReference type="ARBA" id="ARBA00022603"/>
    </source>
</evidence>
<dbReference type="Gene3D" id="3.40.50.150">
    <property type="entry name" value="Vaccinia Virus protein VP39"/>
    <property type="match status" value="1"/>
</dbReference>